<name>A0A2Z5ZF41_9PROT</name>
<dbReference type="Proteomes" id="UP000032670">
    <property type="component" value="Unassembled WGS sequence"/>
</dbReference>
<keyword evidence="1" id="KW-0805">Transcription regulation</keyword>
<evidence type="ECO:0000259" key="4">
    <source>
        <dbReference type="PROSITE" id="PS50043"/>
    </source>
</evidence>
<dbReference type="Proteomes" id="UP000270034">
    <property type="component" value="Chromosome"/>
</dbReference>
<dbReference type="GO" id="GO:0003677">
    <property type="term" value="F:DNA binding"/>
    <property type="evidence" value="ECO:0007669"/>
    <property type="project" value="UniProtKB-KW"/>
</dbReference>
<dbReference type="KEGG" id="aot:AcetOri_orf01266"/>
<keyword evidence="2" id="KW-0238">DNA-binding</keyword>
<evidence type="ECO:0000256" key="1">
    <source>
        <dbReference type="ARBA" id="ARBA00023015"/>
    </source>
</evidence>
<evidence type="ECO:0000313" key="5">
    <source>
        <dbReference type="EMBL" id="BBC79213.1"/>
    </source>
</evidence>
<evidence type="ECO:0000256" key="2">
    <source>
        <dbReference type="ARBA" id="ARBA00023125"/>
    </source>
</evidence>
<organism evidence="5 8">
    <name type="scientific">Acetobacter orientalis</name>
    <dbReference type="NCBI Taxonomy" id="146474"/>
    <lineage>
        <taxon>Bacteria</taxon>
        <taxon>Pseudomonadati</taxon>
        <taxon>Pseudomonadota</taxon>
        <taxon>Alphaproteobacteria</taxon>
        <taxon>Acetobacterales</taxon>
        <taxon>Acetobacteraceae</taxon>
        <taxon>Acetobacter</taxon>
    </lineage>
</organism>
<dbReference type="InterPro" id="IPR005143">
    <property type="entry name" value="TF_LuxR_autoind-bd_dom"/>
</dbReference>
<dbReference type="EMBL" id="AP018515">
    <property type="protein sequence ID" value="BBC79213.1"/>
    <property type="molecule type" value="Genomic_DNA"/>
</dbReference>
<reference evidence="6 7" key="1">
    <citation type="submission" date="2012-11" db="EMBL/GenBank/DDBJ databases">
        <title>Whole genome sequence of Acetobacter orientalis 21F-2.</title>
        <authorList>
            <person name="Azuma Y."/>
            <person name="Higashiura N."/>
            <person name="Hirakawa H."/>
            <person name="Matsushita K."/>
        </authorList>
    </citation>
    <scope>NUCLEOTIDE SEQUENCE [LARGE SCALE GENOMIC DNA]</scope>
    <source>
        <strain evidence="6 7">21F-2</strain>
    </source>
</reference>
<dbReference type="InterPro" id="IPR036388">
    <property type="entry name" value="WH-like_DNA-bd_sf"/>
</dbReference>
<dbReference type="AlphaFoldDB" id="A0A2Z5ZF41"/>
<dbReference type="SUPFAM" id="SSF75516">
    <property type="entry name" value="Pheromone-binding domain of LuxR-like quorum-sensing transcription factors"/>
    <property type="match status" value="1"/>
</dbReference>
<dbReference type="InterPro" id="IPR000792">
    <property type="entry name" value="Tscrpt_reg_LuxR_C"/>
</dbReference>
<keyword evidence="3" id="KW-0804">Transcription</keyword>
<dbReference type="EMBL" id="BAMX01000006">
    <property type="protein sequence ID" value="GAN65092.1"/>
    <property type="molecule type" value="Genomic_DNA"/>
</dbReference>
<evidence type="ECO:0000313" key="7">
    <source>
        <dbReference type="Proteomes" id="UP000032670"/>
    </source>
</evidence>
<keyword evidence="7" id="KW-1185">Reference proteome</keyword>
<dbReference type="STRING" id="1231341.Abor_006_046"/>
<dbReference type="InterPro" id="IPR016032">
    <property type="entry name" value="Sig_transdc_resp-reg_C-effctor"/>
</dbReference>
<dbReference type="Gene3D" id="1.10.10.10">
    <property type="entry name" value="Winged helix-like DNA-binding domain superfamily/Winged helix DNA-binding domain"/>
    <property type="match status" value="1"/>
</dbReference>
<accession>A0A2Z5ZF41</accession>
<reference evidence="5 8" key="2">
    <citation type="submission" date="2018-02" db="EMBL/GenBank/DDBJ databases">
        <title>Acetobacter orientalis genome.</title>
        <authorList>
            <person name="Nakashima N."/>
            <person name="Tamura T."/>
        </authorList>
    </citation>
    <scope>NUCLEOTIDE SEQUENCE [LARGE SCALE GENOMIC DNA]</scope>
    <source>
        <strain evidence="5 8">FAN1</strain>
    </source>
</reference>
<dbReference type="PRINTS" id="PR00038">
    <property type="entry name" value="HTHLUXR"/>
</dbReference>
<sequence>MYFEKIPSDTLKINDDFIKDIVNSKNIEDIKLSADKIKKDTNVENITYAMLSGSVLESKIPNIFTTYSEEWQNLYHKNNFIKDDPTVKAAFHRALPTGWNEIKCETSREKRIMSAFREYELGEAGLILPLRGLRGEFGILTITGPSKNLVDNRSQYARLFSQVGTCLHEWFAQQAGLRTVTEIPKLSLRETQCLALYAEGYMGQKVAEKLKISEAAVRLYLTSARHKLLSQTTCGAVATAIRLGFI</sequence>
<dbReference type="GeneID" id="76203236"/>
<feature type="domain" description="HTH luxR-type" evidence="4">
    <location>
        <begin position="179"/>
        <end position="244"/>
    </location>
</feature>
<dbReference type="Gene3D" id="3.30.450.80">
    <property type="entry name" value="Transcription factor LuxR-like, autoinducer-binding domain"/>
    <property type="match status" value="1"/>
</dbReference>
<dbReference type="SUPFAM" id="SSF46894">
    <property type="entry name" value="C-terminal effector domain of the bipartite response regulators"/>
    <property type="match status" value="1"/>
</dbReference>
<evidence type="ECO:0000313" key="6">
    <source>
        <dbReference type="EMBL" id="GAN65092.1"/>
    </source>
</evidence>
<protein>
    <submittedName>
        <fullName evidence="5">Transcriptional regulator LuxR</fullName>
    </submittedName>
</protein>
<dbReference type="SMART" id="SM00421">
    <property type="entry name" value="HTH_LUXR"/>
    <property type="match status" value="1"/>
</dbReference>
<dbReference type="PROSITE" id="PS50043">
    <property type="entry name" value="HTH_LUXR_2"/>
    <property type="match status" value="1"/>
</dbReference>
<dbReference type="Pfam" id="PF00196">
    <property type="entry name" value="GerE"/>
    <property type="match status" value="1"/>
</dbReference>
<dbReference type="GO" id="GO:0006355">
    <property type="term" value="P:regulation of DNA-templated transcription"/>
    <property type="evidence" value="ECO:0007669"/>
    <property type="project" value="InterPro"/>
</dbReference>
<evidence type="ECO:0000313" key="8">
    <source>
        <dbReference type="Proteomes" id="UP000270034"/>
    </source>
</evidence>
<dbReference type="CDD" id="cd06170">
    <property type="entry name" value="LuxR_C_like"/>
    <property type="match status" value="1"/>
</dbReference>
<dbReference type="Pfam" id="PF03472">
    <property type="entry name" value="Autoind_bind"/>
    <property type="match status" value="1"/>
</dbReference>
<dbReference type="RefSeq" id="WP_048840149.1">
    <property type="nucleotide sequence ID" value="NZ_BAMX01000006.1"/>
</dbReference>
<accession>A0A0D6NGA1</accession>
<proteinExistence type="predicted"/>
<dbReference type="InterPro" id="IPR036693">
    <property type="entry name" value="TF_LuxR_autoind-bd_dom_sf"/>
</dbReference>
<gene>
    <name evidence="6" type="ORF">Abor_006_046</name>
    <name evidence="5" type="ORF">AcetOrient_orf01266</name>
</gene>
<evidence type="ECO:0000256" key="3">
    <source>
        <dbReference type="ARBA" id="ARBA00023163"/>
    </source>
</evidence>